<dbReference type="SMART" id="SM00530">
    <property type="entry name" value="HTH_XRE"/>
    <property type="match status" value="1"/>
</dbReference>
<gene>
    <name evidence="2" type="ORF">LR394_19400</name>
</gene>
<name>A0A9X1NFS2_9ACTN</name>
<dbReference type="Gene3D" id="1.10.260.40">
    <property type="entry name" value="lambda repressor-like DNA-binding domains"/>
    <property type="match status" value="1"/>
</dbReference>
<reference evidence="2" key="1">
    <citation type="submission" date="2021-11" db="EMBL/GenBank/DDBJ databases">
        <title>Streptomyces corallinus and Kineosporia corallina sp. nov., two new coral-derived marine actinobacteria.</title>
        <authorList>
            <person name="Buangrab K."/>
            <person name="Sutthacheep M."/>
            <person name="Yeemin T."/>
            <person name="Harunari E."/>
            <person name="Igarashi Y."/>
            <person name="Sripreechasak P."/>
            <person name="Kanchanasin P."/>
            <person name="Tanasupawat S."/>
            <person name="Phongsopitanun W."/>
        </authorList>
    </citation>
    <scope>NUCLEOTIDE SEQUENCE</scope>
    <source>
        <strain evidence="2">JCM 31032</strain>
    </source>
</reference>
<organism evidence="2 3">
    <name type="scientific">Kineosporia babensis</name>
    <dbReference type="NCBI Taxonomy" id="499548"/>
    <lineage>
        <taxon>Bacteria</taxon>
        <taxon>Bacillati</taxon>
        <taxon>Actinomycetota</taxon>
        <taxon>Actinomycetes</taxon>
        <taxon>Kineosporiales</taxon>
        <taxon>Kineosporiaceae</taxon>
        <taxon>Kineosporia</taxon>
    </lineage>
</organism>
<comment type="caution">
    <text evidence="2">The sequence shown here is derived from an EMBL/GenBank/DDBJ whole genome shotgun (WGS) entry which is preliminary data.</text>
</comment>
<dbReference type="InterPro" id="IPR001387">
    <property type="entry name" value="Cro/C1-type_HTH"/>
</dbReference>
<dbReference type="PROSITE" id="PS50943">
    <property type="entry name" value="HTH_CROC1"/>
    <property type="match status" value="1"/>
</dbReference>
<dbReference type="EMBL" id="JAJOMB010000010">
    <property type="protein sequence ID" value="MCD5313079.1"/>
    <property type="molecule type" value="Genomic_DNA"/>
</dbReference>
<dbReference type="AlphaFoldDB" id="A0A9X1NFS2"/>
<proteinExistence type="predicted"/>
<dbReference type="InterPro" id="IPR010982">
    <property type="entry name" value="Lambda_DNA-bd_dom_sf"/>
</dbReference>
<dbReference type="GO" id="GO:0003677">
    <property type="term" value="F:DNA binding"/>
    <property type="evidence" value="ECO:0007669"/>
    <property type="project" value="InterPro"/>
</dbReference>
<dbReference type="CDD" id="cd00093">
    <property type="entry name" value="HTH_XRE"/>
    <property type="match status" value="1"/>
</dbReference>
<evidence type="ECO:0000313" key="3">
    <source>
        <dbReference type="Proteomes" id="UP001138997"/>
    </source>
</evidence>
<protein>
    <submittedName>
        <fullName evidence="2">Helix-turn-helix transcriptional regulator</fullName>
    </submittedName>
</protein>
<evidence type="ECO:0000259" key="1">
    <source>
        <dbReference type="PROSITE" id="PS50943"/>
    </source>
</evidence>
<evidence type="ECO:0000313" key="2">
    <source>
        <dbReference type="EMBL" id="MCD5313079.1"/>
    </source>
</evidence>
<dbReference type="Pfam" id="PF13560">
    <property type="entry name" value="HTH_31"/>
    <property type="match status" value="1"/>
</dbReference>
<sequence length="398" mass="44164">MAESGDIRLGSRLRALRNRQFPQALTQKQVSQALGLSGALVSSWESGAATPPEDRLAGYALLFCTERSLQGDKLIPLDEDALSQEEEFARERLFDELRALRNSVLDEPSEQDRETGALGGRFLYYADGQPVTILCTPLSSRQLGYTQQRAQAGELLPAVQYTTNENHPNFVRNLYNADIDALVELVGHVRAESPTAEVSWLTYDRVSSADQLTGHLILLGGVDESLGEVPIGGSTTVLEILRERLDTPVRMQWDPDGVEFDGEVQIPLDAENIPTTEPANAVTTESHRPKWVRGTDDDRNRRFHLGAPELTSDVAIVHRSRNPFNPGSTATRFGGMFSRGTYGAVRAFTDARFRGRNEQWVDSNVDPEDFWMLLRVSVIAGTTMTPDLGRSSTRIRYS</sequence>
<dbReference type="RefSeq" id="WP_231443929.1">
    <property type="nucleotide sequence ID" value="NZ_JAJOMB010000010.1"/>
</dbReference>
<accession>A0A9X1NFS2</accession>
<feature type="domain" description="HTH cro/C1-type" evidence="1">
    <location>
        <begin position="13"/>
        <end position="69"/>
    </location>
</feature>
<dbReference type="Proteomes" id="UP001138997">
    <property type="component" value="Unassembled WGS sequence"/>
</dbReference>
<dbReference type="SUPFAM" id="SSF47413">
    <property type="entry name" value="lambda repressor-like DNA-binding domains"/>
    <property type="match status" value="1"/>
</dbReference>
<keyword evidence="3" id="KW-1185">Reference proteome</keyword>